<evidence type="ECO:0000313" key="2">
    <source>
        <dbReference type="EMBL" id="TNC52335.1"/>
    </source>
</evidence>
<dbReference type="Proteomes" id="UP000305887">
    <property type="component" value="Unassembled WGS sequence"/>
</dbReference>
<comment type="caution">
    <text evidence="2">The sequence shown here is derived from an EMBL/GenBank/DDBJ whole genome shotgun (WGS) entry which is preliminary data.</text>
</comment>
<feature type="transmembrane region" description="Helical" evidence="1">
    <location>
        <begin position="93"/>
        <end position="114"/>
    </location>
</feature>
<keyword evidence="1" id="KW-0472">Membrane</keyword>
<gene>
    <name evidence="2" type="ORF">FHG66_01990</name>
</gene>
<reference evidence="2 3" key="1">
    <citation type="submission" date="2019-06" db="EMBL/GenBank/DDBJ databases">
        <title>YIM 131921 draft genome.</title>
        <authorList>
            <person name="Jiang L."/>
        </authorList>
    </citation>
    <scope>NUCLEOTIDE SEQUENCE [LARGE SCALE GENOMIC DNA]</scope>
    <source>
        <strain evidence="2 3">YIM 131921</strain>
    </source>
</reference>
<feature type="transmembrane region" description="Helical" evidence="1">
    <location>
        <begin position="53"/>
        <end position="72"/>
    </location>
</feature>
<evidence type="ECO:0000313" key="3">
    <source>
        <dbReference type="Proteomes" id="UP000305887"/>
    </source>
</evidence>
<organism evidence="2 3">
    <name type="scientific">Rubellimicrobium rubrum</name>
    <dbReference type="NCBI Taxonomy" id="2585369"/>
    <lineage>
        <taxon>Bacteria</taxon>
        <taxon>Pseudomonadati</taxon>
        <taxon>Pseudomonadota</taxon>
        <taxon>Alphaproteobacteria</taxon>
        <taxon>Rhodobacterales</taxon>
        <taxon>Roseobacteraceae</taxon>
        <taxon>Rubellimicrobium</taxon>
    </lineage>
</organism>
<feature type="transmembrane region" description="Helical" evidence="1">
    <location>
        <begin position="12"/>
        <end position="33"/>
    </location>
</feature>
<accession>A0A5C4N7S1</accession>
<name>A0A5C4N7S1_9RHOB</name>
<feature type="transmembrane region" description="Helical" evidence="1">
    <location>
        <begin position="225"/>
        <end position="247"/>
    </location>
</feature>
<keyword evidence="3" id="KW-1185">Reference proteome</keyword>
<evidence type="ECO:0000256" key="1">
    <source>
        <dbReference type="SAM" id="Phobius"/>
    </source>
</evidence>
<feature type="transmembrane region" description="Helical" evidence="1">
    <location>
        <begin position="126"/>
        <end position="152"/>
    </location>
</feature>
<feature type="transmembrane region" description="Helical" evidence="1">
    <location>
        <begin position="267"/>
        <end position="292"/>
    </location>
</feature>
<feature type="transmembrane region" description="Helical" evidence="1">
    <location>
        <begin position="198"/>
        <end position="218"/>
    </location>
</feature>
<keyword evidence="1" id="KW-1133">Transmembrane helix</keyword>
<feature type="transmembrane region" description="Helical" evidence="1">
    <location>
        <begin position="164"/>
        <end position="186"/>
    </location>
</feature>
<dbReference type="AlphaFoldDB" id="A0A5C4N7S1"/>
<dbReference type="EMBL" id="VDFU01000002">
    <property type="protein sequence ID" value="TNC52335.1"/>
    <property type="molecule type" value="Genomic_DNA"/>
</dbReference>
<protein>
    <submittedName>
        <fullName evidence="2">Uncharacterized protein</fullName>
    </submittedName>
</protein>
<sequence length="304" mass="31544">MFTISRHRRRQVSFVARLAIPVAVLAVLVWLGGEQVMQINVMDLSDSLRDLSAAQWLCSLAATLAAYIAAAAQERAVMAHLELRPEPRRAFGAAMAAAAVAQTVGFGPVVGAIVRKRLLPCLSLPQSFAVSAGITLAFFAGLALLALGAVAFGPETGTRGEARAALVAVALIGAGLCALPARTMFGLRKPGGSTVMRLAAWIFVDCLALCLAFWSLLPSAVRPDFLVLLPTFLLGLGAGLASGSPAGVGPFEAAMALHLPGLDAHDLLASLLAFRFVAYALPALCGGVWALLGPSLLTREPKLA</sequence>
<proteinExistence type="predicted"/>
<keyword evidence="1" id="KW-0812">Transmembrane</keyword>